<dbReference type="CDD" id="cd00053">
    <property type="entry name" value="EGF"/>
    <property type="match status" value="1"/>
</dbReference>
<dbReference type="FunFam" id="2.90.10.10:FF:000013">
    <property type="entry name" value="G-type lectin S-receptor-like serine/threonine-protein kinase LECRK1"/>
    <property type="match status" value="1"/>
</dbReference>
<evidence type="ECO:0000259" key="12">
    <source>
        <dbReference type="PROSITE" id="PS50011"/>
    </source>
</evidence>
<dbReference type="InterPro" id="IPR011009">
    <property type="entry name" value="Kinase-like_dom_sf"/>
</dbReference>
<dbReference type="Pfam" id="PF00954">
    <property type="entry name" value="S_locus_glycop"/>
    <property type="match status" value="1"/>
</dbReference>
<name>A0A7N2QYS2_QUELO</name>
<keyword evidence="5" id="KW-0418">Kinase</keyword>
<evidence type="ECO:0008006" key="16">
    <source>
        <dbReference type="Google" id="ProtNLM"/>
    </source>
</evidence>
<dbReference type="Pfam" id="PF00069">
    <property type="entry name" value="Pkinase"/>
    <property type="match status" value="1"/>
</dbReference>
<dbReference type="Gene3D" id="1.10.510.10">
    <property type="entry name" value="Transferase(Phosphotransferase) domain 1"/>
    <property type="match status" value="1"/>
</dbReference>
<dbReference type="FunFam" id="1.10.510.10:FF:000537">
    <property type="entry name" value="Putative receptor-like protein kinase"/>
    <property type="match status" value="1"/>
</dbReference>
<keyword evidence="6 9" id="KW-0067">ATP-binding</keyword>
<dbReference type="InterPro" id="IPR051343">
    <property type="entry name" value="G-type_lectin_kinases/EP1-like"/>
</dbReference>
<feature type="binding site" evidence="9">
    <location>
        <position position="508"/>
    </location>
    <ligand>
        <name>ATP</name>
        <dbReference type="ChEBI" id="CHEBI:30616"/>
    </ligand>
</feature>
<keyword evidence="8" id="KW-0325">Glycoprotein</keyword>
<dbReference type="PROSITE" id="PS50011">
    <property type="entry name" value="PROTEIN_KINASE_DOM"/>
    <property type="match status" value="1"/>
</dbReference>
<keyword evidence="1" id="KW-0245">EGF-like domain</keyword>
<dbReference type="GO" id="GO:0004672">
    <property type="term" value="F:protein kinase activity"/>
    <property type="evidence" value="ECO:0007669"/>
    <property type="project" value="InterPro"/>
</dbReference>
<dbReference type="Gramene" id="QL02p024359:mrna">
    <property type="protein sequence ID" value="QL02p024359:mrna"/>
    <property type="gene ID" value="QL02p024359"/>
</dbReference>
<dbReference type="InterPro" id="IPR000858">
    <property type="entry name" value="S_locus_glycoprot_dom"/>
</dbReference>
<dbReference type="SMART" id="SM00220">
    <property type="entry name" value="S_TKc"/>
    <property type="match status" value="1"/>
</dbReference>
<dbReference type="SMART" id="SM00108">
    <property type="entry name" value="B_lectin"/>
    <property type="match status" value="2"/>
</dbReference>
<feature type="transmembrane region" description="Helical" evidence="10">
    <location>
        <begin position="419"/>
        <end position="445"/>
    </location>
</feature>
<feature type="signal peptide" evidence="11">
    <location>
        <begin position="1"/>
        <end position="18"/>
    </location>
</feature>
<reference evidence="15" key="1">
    <citation type="journal article" date="2016" name="G3 (Bethesda)">
        <title>First Draft Assembly and Annotation of the Genome of a California Endemic Oak Quercus lobata Nee (Fagaceae).</title>
        <authorList>
            <person name="Sork V.L."/>
            <person name="Fitz-Gibbon S.T."/>
            <person name="Puiu D."/>
            <person name="Crepeau M."/>
            <person name="Gugger P.F."/>
            <person name="Sherman R."/>
            <person name="Stevens K."/>
            <person name="Langley C.H."/>
            <person name="Pellegrini M."/>
            <person name="Salzberg S.L."/>
        </authorList>
    </citation>
    <scope>NUCLEOTIDE SEQUENCE [LARGE SCALE GENOMIC DNA]</scope>
    <source>
        <strain evidence="15">cv. SW786</strain>
    </source>
</reference>
<dbReference type="Pfam" id="PF01453">
    <property type="entry name" value="B_lectin"/>
    <property type="match status" value="1"/>
</dbReference>
<evidence type="ECO:0000256" key="1">
    <source>
        <dbReference type="ARBA" id="ARBA00022536"/>
    </source>
</evidence>
<reference evidence="14" key="2">
    <citation type="submission" date="2021-01" db="UniProtKB">
        <authorList>
            <consortium name="EnsemblPlants"/>
        </authorList>
    </citation>
    <scope>IDENTIFICATION</scope>
</reference>
<evidence type="ECO:0000256" key="5">
    <source>
        <dbReference type="ARBA" id="ARBA00022777"/>
    </source>
</evidence>
<dbReference type="Gene3D" id="2.90.10.10">
    <property type="entry name" value="Bulb-type lectin domain"/>
    <property type="match status" value="2"/>
</dbReference>
<feature type="domain" description="Protein kinase" evidence="12">
    <location>
        <begin position="376"/>
        <end position="684"/>
    </location>
</feature>
<feature type="chain" id="PRO_5029802153" description="Receptor-like serine/threonine-protein kinase" evidence="11">
    <location>
        <begin position="19"/>
        <end position="690"/>
    </location>
</feature>
<evidence type="ECO:0000256" key="6">
    <source>
        <dbReference type="ARBA" id="ARBA00022840"/>
    </source>
</evidence>
<evidence type="ECO:0000256" key="7">
    <source>
        <dbReference type="ARBA" id="ARBA00023157"/>
    </source>
</evidence>
<dbReference type="PANTHER" id="PTHR47976:SF102">
    <property type="entry name" value="G-TYPE LECTIN S-RECEPTOR-LIKE SERINE_THREONINE-PROTEIN KINASE LECRK3"/>
    <property type="match status" value="1"/>
</dbReference>
<dbReference type="FunFam" id="2.90.10.10:FF:000026">
    <property type="entry name" value="Serine/threonine-protein kinase"/>
    <property type="match status" value="1"/>
</dbReference>
<dbReference type="GO" id="GO:0005524">
    <property type="term" value="F:ATP binding"/>
    <property type="evidence" value="ECO:0007669"/>
    <property type="project" value="UniProtKB-UniRule"/>
</dbReference>
<evidence type="ECO:0000313" key="14">
    <source>
        <dbReference type="EnsemblPlants" id="QL02p024359:mrna"/>
    </source>
</evidence>
<evidence type="ECO:0000256" key="10">
    <source>
        <dbReference type="SAM" id="Phobius"/>
    </source>
</evidence>
<dbReference type="Proteomes" id="UP000594261">
    <property type="component" value="Chromosome 2"/>
</dbReference>
<dbReference type="InterPro" id="IPR017441">
    <property type="entry name" value="Protein_kinase_ATP_BS"/>
</dbReference>
<evidence type="ECO:0000256" key="3">
    <source>
        <dbReference type="ARBA" id="ARBA00022729"/>
    </source>
</evidence>
<dbReference type="PROSITE" id="PS00107">
    <property type="entry name" value="PROTEIN_KINASE_ATP"/>
    <property type="match status" value="1"/>
</dbReference>
<dbReference type="SUPFAM" id="SSF56112">
    <property type="entry name" value="Protein kinase-like (PK-like)"/>
    <property type="match status" value="1"/>
</dbReference>
<evidence type="ECO:0000313" key="15">
    <source>
        <dbReference type="Proteomes" id="UP000594261"/>
    </source>
</evidence>
<dbReference type="InterPro" id="IPR001480">
    <property type="entry name" value="Bulb-type_lectin_dom"/>
</dbReference>
<dbReference type="InterPro" id="IPR036426">
    <property type="entry name" value="Bulb-type_lectin_dom_sf"/>
</dbReference>
<keyword evidence="7" id="KW-1015">Disulfide bond</keyword>
<protein>
    <recommendedName>
        <fullName evidence="16">Receptor-like serine/threonine-protein kinase</fullName>
    </recommendedName>
</protein>
<feature type="domain" description="Bulb-type lectin" evidence="13">
    <location>
        <begin position="144"/>
        <end position="273"/>
    </location>
</feature>
<dbReference type="FunFam" id="2.90.10.30:FF:000001">
    <property type="entry name" value="Serine/threonine-protein kinase"/>
    <property type="match status" value="1"/>
</dbReference>
<dbReference type="OMA" id="PEWHRIN"/>
<dbReference type="SUPFAM" id="SSF51110">
    <property type="entry name" value="alpha-D-mannose-specific plant lectins"/>
    <property type="match status" value="2"/>
</dbReference>
<evidence type="ECO:0000256" key="2">
    <source>
        <dbReference type="ARBA" id="ARBA00022679"/>
    </source>
</evidence>
<dbReference type="InterPro" id="IPR008271">
    <property type="entry name" value="Ser/Thr_kinase_AS"/>
</dbReference>
<keyword evidence="10" id="KW-1133">Transmembrane helix</keyword>
<keyword evidence="15" id="KW-1185">Reference proteome</keyword>
<keyword evidence="10" id="KW-0812">Transmembrane</keyword>
<dbReference type="GO" id="GO:0048544">
    <property type="term" value="P:recognition of pollen"/>
    <property type="evidence" value="ECO:0007669"/>
    <property type="project" value="InterPro"/>
</dbReference>
<dbReference type="PROSITE" id="PS00108">
    <property type="entry name" value="PROTEIN_KINASE_ST"/>
    <property type="match status" value="1"/>
</dbReference>
<keyword evidence="2" id="KW-0808">Transferase</keyword>
<dbReference type="PROSITE" id="PS50927">
    <property type="entry name" value="BULB_LECTIN"/>
    <property type="match status" value="2"/>
</dbReference>
<feature type="domain" description="Bulb-type lectin" evidence="13">
    <location>
        <begin position="24"/>
        <end position="141"/>
    </location>
</feature>
<keyword evidence="3 11" id="KW-0732">Signal</keyword>
<keyword evidence="4 9" id="KW-0547">Nucleotide-binding</keyword>
<dbReference type="PANTHER" id="PTHR47976">
    <property type="entry name" value="G-TYPE LECTIN S-RECEPTOR-LIKE SERINE/THREONINE-PROTEIN KINASE SD2-5"/>
    <property type="match status" value="1"/>
</dbReference>
<dbReference type="AlphaFoldDB" id="A0A7N2QYS2"/>
<sequence length="690" mass="76977">MVAIFLFLLITQFSTTIAQERNLNISLGSSLSPKNNSYWLSSSGQFAFGFYKKDNGFALGIWMEAIQPKTVIWTANRDDPPLREDVKLLLSRDGRLILQQNQGLQTTLANAPQSASSASMLNTGNFVLYNSDSVIMWQTFEVPTDTILQGQRLLAGKVLVSSISETNHASGKFKLKMQTDGNLVQYPTDNPIDSEDYAYWDSGTTTAGDNVSLNLGSNGQLYLLNATGFNIRNLNGLVTSNNSDKAFIRLTIDVDGILRLYSHSSNQGDDWVSEWPSTTNKCDPKGLCGPNSYCTLMDQEPVCTCPPGFVFIDQEQKILGCKRNFSTDGCISKNRVTFSLQEFEGIAWEDNPYSNISSSKADCREDCLMDCNCEVVSFKDQLCSKQKLPLRYGRRQDGDQGGTTIIKVRVIKKERKKHLLIILFGSVTISVIALTVLAITSILIYRYHACKNKNIENDGLIEDVTLRSYTYAELEKATNGFLDELGRGNSGTVFKGVIPNGRRVVAIKRLENVVAEECETQIIHCDIKPENILMDEHKCAKIADFGLAKLLMPNQTRTYTGIRGTRGYVAPEWHGNLPITEKADVYSFGIMLLEIICGRRHVDMDLPEDEVVLANWVHDCFQAGELDELAKDEEVDRNKLERMVRVGLWCIQDEPSLRPPIKKVVLMLEGTVEIPAPPSPTSFLSSLEVN</sequence>
<accession>A0A7N2QYS2</accession>
<evidence type="ECO:0000256" key="4">
    <source>
        <dbReference type="ARBA" id="ARBA00022741"/>
    </source>
</evidence>
<organism evidence="14 15">
    <name type="scientific">Quercus lobata</name>
    <name type="common">Valley oak</name>
    <dbReference type="NCBI Taxonomy" id="97700"/>
    <lineage>
        <taxon>Eukaryota</taxon>
        <taxon>Viridiplantae</taxon>
        <taxon>Streptophyta</taxon>
        <taxon>Embryophyta</taxon>
        <taxon>Tracheophyta</taxon>
        <taxon>Spermatophyta</taxon>
        <taxon>Magnoliopsida</taxon>
        <taxon>eudicotyledons</taxon>
        <taxon>Gunneridae</taxon>
        <taxon>Pentapetalae</taxon>
        <taxon>rosids</taxon>
        <taxon>fabids</taxon>
        <taxon>Fagales</taxon>
        <taxon>Fagaceae</taxon>
        <taxon>Quercus</taxon>
    </lineage>
</organism>
<evidence type="ECO:0000256" key="8">
    <source>
        <dbReference type="ARBA" id="ARBA00023180"/>
    </source>
</evidence>
<evidence type="ECO:0000259" key="13">
    <source>
        <dbReference type="PROSITE" id="PS50927"/>
    </source>
</evidence>
<evidence type="ECO:0000256" key="9">
    <source>
        <dbReference type="PROSITE-ProRule" id="PRU10141"/>
    </source>
</evidence>
<dbReference type="InterPro" id="IPR000719">
    <property type="entry name" value="Prot_kinase_dom"/>
</dbReference>
<evidence type="ECO:0000256" key="11">
    <source>
        <dbReference type="SAM" id="SignalP"/>
    </source>
</evidence>
<keyword evidence="10" id="KW-0472">Membrane</keyword>
<dbReference type="EnsemblPlants" id="QL02p024359:mrna">
    <property type="protein sequence ID" value="QL02p024359:mrna"/>
    <property type="gene ID" value="QL02p024359"/>
</dbReference>
<dbReference type="InParanoid" id="A0A7N2QYS2"/>
<proteinExistence type="predicted"/>